<dbReference type="Proteomes" id="UP001317629">
    <property type="component" value="Chromosome"/>
</dbReference>
<protein>
    <recommendedName>
        <fullName evidence="4">Type II secretion system protein GspC N-terminal domain-containing protein</fullName>
    </recommendedName>
</protein>
<evidence type="ECO:0000313" key="3">
    <source>
        <dbReference type="Proteomes" id="UP001317629"/>
    </source>
</evidence>
<evidence type="ECO:0000313" key="2">
    <source>
        <dbReference type="EMBL" id="BDV34769.1"/>
    </source>
</evidence>
<organism evidence="2 3">
    <name type="scientific">Methylocystis iwaonis</name>
    <dbReference type="NCBI Taxonomy" id="2885079"/>
    <lineage>
        <taxon>Bacteria</taxon>
        <taxon>Pseudomonadati</taxon>
        <taxon>Pseudomonadota</taxon>
        <taxon>Alphaproteobacteria</taxon>
        <taxon>Hyphomicrobiales</taxon>
        <taxon>Methylocystaceae</taxon>
        <taxon>Methylocystis</taxon>
    </lineage>
</organism>
<keyword evidence="3" id="KW-1185">Reference proteome</keyword>
<sequence>MRPDQLAQSLKEFFGRSSLFVSPIQKARLSPLSAIMLAVLAAATLLAALFAAFAFLGPIGSEATVSAPDWTPPTLSVAELAPPKPASADTETLSRPIFSKNRKPAPKSAKAAAPMAAEMAAAPPGLTVSAIVKNKNVTQAFVTSPESPDGFWKKIGETIDSWTVSAIESDGVVLTNGAQTARIKLYPDPAPSTADGMFAAPTRGQF</sequence>
<dbReference type="EMBL" id="AP027142">
    <property type="protein sequence ID" value="BDV34769.1"/>
    <property type="molecule type" value="Genomic_DNA"/>
</dbReference>
<proteinExistence type="predicted"/>
<keyword evidence="1" id="KW-1133">Transmembrane helix</keyword>
<keyword evidence="1" id="KW-0472">Membrane</keyword>
<feature type="transmembrane region" description="Helical" evidence="1">
    <location>
        <begin position="34"/>
        <end position="56"/>
    </location>
</feature>
<dbReference type="RefSeq" id="WP_281928041.1">
    <property type="nucleotide sequence ID" value="NZ_AP027142.1"/>
</dbReference>
<evidence type="ECO:0008006" key="4">
    <source>
        <dbReference type="Google" id="ProtNLM"/>
    </source>
</evidence>
<accession>A0ABN6VGE3</accession>
<gene>
    <name evidence="2" type="ORF">SS37A_22980</name>
</gene>
<evidence type="ECO:0000256" key="1">
    <source>
        <dbReference type="SAM" id="Phobius"/>
    </source>
</evidence>
<reference evidence="2 3" key="1">
    <citation type="journal article" date="2023" name="Int. J. Syst. Evol. Microbiol.">
        <title>Methylocystis iwaonis sp. nov., a type II methane-oxidizing bacterium from surface soil of a rice paddy field in Japan, and emended description of the genus Methylocystis (ex Whittenbury et al. 1970) Bowman et al. 1993.</title>
        <authorList>
            <person name="Kaise H."/>
            <person name="Sawadogo J.B."/>
            <person name="Alam M.S."/>
            <person name="Ueno C."/>
            <person name="Dianou D."/>
            <person name="Shinjo R."/>
            <person name="Asakawa S."/>
        </authorList>
    </citation>
    <scope>NUCLEOTIDE SEQUENCE [LARGE SCALE GENOMIC DNA]</scope>
    <source>
        <strain evidence="2 3">SS37A-Re</strain>
    </source>
</reference>
<keyword evidence="1" id="KW-0812">Transmembrane</keyword>
<name>A0ABN6VGE3_9HYPH</name>